<feature type="compositionally biased region" description="Low complexity" evidence="3">
    <location>
        <begin position="217"/>
        <end position="229"/>
    </location>
</feature>
<feature type="region of interest" description="Disordered" evidence="3">
    <location>
        <begin position="1458"/>
        <end position="1501"/>
    </location>
</feature>
<gene>
    <name evidence="5" type="ORF">P879_05092</name>
</gene>
<comment type="caution">
    <text evidence="5">The sequence shown here is derived from an EMBL/GenBank/DDBJ whole genome shotgun (WGS) entry which is preliminary data.</text>
</comment>
<dbReference type="GO" id="GO:0003730">
    <property type="term" value="F:mRNA 3'-UTR binding"/>
    <property type="evidence" value="ECO:0007669"/>
    <property type="project" value="TreeGrafter"/>
</dbReference>
<feature type="repeat" description="Pumilio" evidence="2">
    <location>
        <begin position="1091"/>
        <end position="1126"/>
    </location>
</feature>
<dbReference type="PANTHER" id="PTHR12537:SF12">
    <property type="entry name" value="MATERNAL PROTEIN PUMILIO"/>
    <property type="match status" value="1"/>
</dbReference>
<feature type="repeat" description="Pumilio" evidence="2">
    <location>
        <begin position="1127"/>
        <end position="1162"/>
    </location>
</feature>
<dbReference type="GO" id="GO:0010608">
    <property type="term" value="P:post-transcriptional regulation of gene expression"/>
    <property type="evidence" value="ECO:0007669"/>
    <property type="project" value="TreeGrafter"/>
</dbReference>
<feature type="repeat" description="Pumilio" evidence="2">
    <location>
        <begin position="1055"/>
        <end position="1090"/>
    </location>
</feature>
<evidence type="ECO:0000256" key="1">
    <source>
        <dbReference type="ARBA" id="ARBA00022737"/>
    </source>
</evidence>
<proteinExistence type="predicted"/>
<dbReference type="InterPro" id="IPR016024">
    <property type="entry name" value="ARM-type_fold"/>
</dbReference>
<dbReference type="Gene3D" id="1.25.10.10">
    <property type="entry name" value="Leucine-rich Repeat Variant"/>
    <property type="match status" value="2"/>
</dbReference>
<dbReference type="OrthoDB" id="668540at2759"/>
<protein>
    <recommendedName>
        <fullName evidence="4">PUM-HD domain-containing protein</fullName>
    </recommendedName>
</protein>
<evidence type="ECO:0000256" key="3">
    <source>
        <dbReference type="SAM" id="MobiDB-lite"/>
    </source>
</evidence>
<feature type="region of interest" description="Disordered" evidence="3">
    <location>
        <begin position="697"/>
        <end position="722"/>
    </location>
</feature>
<dbReference type="PROSITE" id="PS50303">
    <property type="entry name" value="PUM_HD"/>
    <property type="match status" value="1"/>
</dbReference>
<organism evidence="5 6">
    <name type="scientific">Paragonimus westermani</name>
    <dbReference type="NCBI Taxonomy" id="34504"/>
    <lineage>
        <taxon>Eukaryota</taxon>
        <taxon>Metazoa</taxon>
        <taxon>Spiralia</taxon>
        <taxon>Lophotrochozoa</taxon>
        <taxon>Platyhelminthes</taxon>
        <taxon>Trematoda</taxon>
        <taxon>Digenea</taxon>
        <taxon>Plagiorchiida</taxon>
        <taxon>Troglotremata</taxon>
        <taxon>Troglotrematidae</taxon>
        <taxon>Paragonimus</taxon>
    </lineage>
</organism>
<feature type="compositionally biased region" description="Polar residues" evidence="3">
    <location>
        <begin position="846"/>
        <end position="855"/>
    </location>
</feature>
<keyword evidence="1" id="KW-0677">Repeat</keyword>
<evidence type="ECO:0000256" key="2">
    <source>
        <dbReference type="PROSITE-ProRule" id="PRU00317"/>
    </source>
</evidence>
<feature type="compositionally biased region" description="Pro residues" evidence="3">
    <location>
        <begin position="697"/>
        <end position="715"/>
    </location>
</feature>
<dbReference type="SMART" id="SM00025">
    <property type="entry name" value="Pumilio"/>
    <property type="match status" value="8"/>
</dbReference>
<dbReference type="EMBL" id="JTDF01002133">
    <property type="protein sequence ID" value="KAF8569153.1"/>
    <property type="molecule type" value="Genomic_DNA"/>
</dbReference>
<sequence length="1501" mass="158343">MSAEEVAARVAPEFVTGLLGGSATLTVAPPPPPGFGVRDAAVASQLHVPLSVVDENSTASTTRETLTNTSNYWPTVMSDLNLPIFQDTGTSQLPDVLGLTDDDGLDLTAACANSSSAAVNKDELGLDRCQTGTSLAHHFHNLSMIGSSRANHIWAVGAERRLSTTPGSDTGVGSNCSSSGLLSCFNETRCRADVLGTDTGTSSVGAYSNGASGDAHSLTGTSSSTGETTPVAGYRLGSSLTVSPIAVTRCLDINQCSPIPPPQSMAALDILSIWEPRGTSTGSHCAWLSDPRIENDSGLNATSGNCSAAGDDAQEELLPDRTGIGLNPNAMNAGETVPWSWDSPCELPRTTPWRDLFPVSKDSDSSTQLPISYQSTHTEIMTSGTSDAIFSSYVPGSSMWPPGLSTSSAAAFRNEPRDFFGSTDVSCSVNDGPTNDGTKAEPFSHPLTSIGPPPSLYPQQTSCVGTGAVTGTSLQPPFFGHATHLNTEPNGLSAPQLGLLSAASPSAGNLGLYAPHSLFMFDQSNTTVSSSHSNMSTALATASQPPQHQTAAMGQSFPPNADALQPQMGYMKTPTFMPPPDLNLLLNQAGAGSSSSGCTTPTVSLGPTSYAPMPILNTSAADSTYSSSLTGMTSQSSALPIDQLSMAMSLLMPPSVPANGQVPHPQGSLWNSLAFGMFMQQLASGLTTNASVIPNGPPALLPAAQQPPPSLPPPQQQQRPPLLDPSRVAANAFAFLQAQQHQQMLAAAAAVQQQQPAQPPSMFSPGPASSTVATNAIVSMCVPPSASGTPSFSVGSATSTGFIPGCLNGLYGNQFNIPGGLNSSPFALHNAVNLLPALNILPPEQSTSSNASMVGTTTPCIPSSQPPPMTPRPGDLVPTPPPGLPRTIGIPPPTGFPCPAPYPFNFDAALHKNLTFTAALAAVTNVAVVSTADKLGHRLLGTATKNGPTCAGLVPGSGTFRTPPFRGTRPIATSHVVSTYPVTMVRSPAVSRSTSPAGHSLELFSCRLLCPQGLGTGLSTATNTLGAATAPTNRSPLLEEFRNSNGRFQQVSLSQLRDHMVEFARDQHGSRFIQQKLETATTAEKNAVFTEILPHSGKLMTDVFGNYVIQKFFEYGTREQKELLSQRLQGHVVEFATQMYGCRVIQKALESVPPDVKIRIVGELRPYVTRCVKDQNGNHVIQKCIECVPPSELDFIIAAFRGQVVLLSSHPYGCRVIQRILEHCLAEQTRPILEELHEGVEHLVKDQYGNYVIQASQFNPFVIRTCLSVDLPDNVAHLKVANPIVYSGIANIFELFKEALHVLEHGLLEDKSRIIQNLRGRVSVLSAHKFASNVMEKAVANAQPTERAMLIDEILHPPDATSSPGSAPNGAANSSLVEMMKDQFANYVIQRMLELADAEQRRALISRIRPIQNQLRKFNYGKHIIAKLEKYNNNNNTNNNNTNVNIGNSSHLLTNACTSKHSTVGNGTGFPSGSNTGKPNSSSDEGSVSIADNGNDALKNK</sequence>
<feature type="domain" description="PUM-HD" evidence="4">
    <location>
        <begin position="1033"/>
        <end position="1432"/>
    </location>
</feature>
<keyword evidence="6" id="KW-1185">Reference proteome</keyword>
<dbReference type="InterPro" id="IPR001313">
    <property type="entry name" value="Pumilio_RNA-bd_rpt"/>
</dbReference>
<reference evidence="5 6" key="1">
    <citation type="submission" date="2019-07" db="EMBL/GenBank/DDBJ databases">
        <title>Annotation for the trematode Paragonimus westermani.</title>
        <authorList>
            <person name="Choi Y.-J."/>
        </authorList>
    </citation>
    <scope>NUCLEOTIDE SEQUENCE [LARGE SCALE GENOMIC DNA]</scope>
    <source>
        <strain evidence="5">180907_Pwestermani</strain>
    </source>
</reference>
<feature type="region of interest" description="Disordered" evidence="3">
    <location>
        <begin position="206"/>
        <end position="230"/>
    </location>
</feature>
<feature type="repeat" description="Pumilio" evidence="2">
    <location>
        <begin position="1371"/>
        <end position="1406"/>
    </location>
</feature>
<dbReference type="InterPro" id="IPR011989">
    <property type="entry name" value="ARM-like"/>
</dbReference>
<feature type="repeat" description="Pumilio" evidence="2">
    <location>
        <begin position="1163"/>
        <end position="1198"/>
    </location>
</feature>
<dbReference type="PANTHER" id="PTHR12537">
    <property type="entry name" value="RNA BINDING PROTEIN PUMILIO-RELATED"/>
    <property type="match status" value="1"/>
</dbReference>
<dbReference type="GO" id="GO:0005737">
    <property type="term" value="C:cytoplasm"/>
    <property type="evidence" value="ECO:0007669"/>
    <property type="project" value="TreeGrafter"/>
</dbReference>
<dbReference type="GO" id="GO:0005634">
    <property type="term" value="C:nucleus"/>
    <property type="evidence" value="ECO:0007669"/>
    <property type="project" value="TreeGrafter"/>
</dbReference>
<dbReference type="PROSITE" id="PS50302">
    <property type="entry name" value="PUM"/>
    <property type="match status" value="7"/>
</dbReference>
<dbReference type="InterPro" id="IPR033712">
    <property type="entry name" value="Pumilio_RNA-bd"/>
</dbReference>
<accession>A0A8T0DMV8</accession>
<feature type="repeat" description="Pumilio" evidence="2">
    <location>
        <begin position="1199"/>
        <end position="1234"/>
    </location>
</feature>
<evidence type="ECO:0000259" key="4">
    <source>
        <dbReference type="PROSITE" id="PS50303"/>
    </source>
</evidence>
<dbReference type="Proteomes" id="UP000699462">
    <property type="component" value="Unassembled WGS sequence"/>
</dbReference>
<feature type="compositionally biased region" description="Polar residues" evidence="3">
    <location>
        <begin position="1458"/>
        <end position="1492"/>
    </location>
</feature>
<evidence type="ECO:0000313" key="6">
    <source>
        <dbReference type="Proteomes" id="UP000699462"/>
    </source>
</evidence>
<dbReference type="SUPFAM" id="SSF48371">
    <property type="entry name" value="ARM repeat"/>
    <property type="match status" value="2"/>
</dbReference>
<name>A0A8T0DMV8_9TREM</name>
<dbReference type="InterPro" id="IPR033133">
    <property type="entry name" value="PUM-HD"/>
</dbReference>
<feature type="repeat" description="Pumilio" evidence="2">
    <location>
        <begin position="1317"/>
        <end position="1352"/>
    </location>
</feature>
<dbReference type="CDD" id="cd07920">
    <property type="entry name" value="Pumilio"/>
    <property type="match status" value="1"/>
</dbReference>
<dbReference type="Pfam" id="PF00806">
    <property type="entry name" value="PUF"/>
    <property type="match status" value="8"/>
</dbReference>
<evidence type="ECO:0000313" key="5">
    <source>
        <dbReference type="EMBL" id="KAF8569153.1"/>
    </source>
</evidence>
<feature type="region of interest" description="Disordered" evidence="3">
    <location>
        <begin position="846"/>
        <end position="882"/>
    </location>
</feature>